<sequence>MNLLGLNSFRYQEFSKGYKKIEIKIISDGGQESWIDNKRFMEFLIYDLKK</sequence>
<evidence type="ECO:0000313" key="1">
    <source>
        <dbReference type="EMBL" id="GMQ30696.1"/>
    </source>
</evidence>
<name>A0ABQ6PRR7_9BACT</name>
<protein>
    <submittedName>
        <fullName evidence="1">Uncharacterized protein</fullName>
    </submittedName>
</protein>
<organism evidence="1 2">
    <name type="scientific">Algoriphagus confluentis</name>
    <dbReference type="NCBI Taxonomy" id="1697556"/>
    <lineage>
        <taxon>Bacteria</taxon>
        <taxon>Pseudomonadati</taxon>
        <taxon>Bacteroidota</taxon>
        <taxon>Cytophagia</taxon>
        <taxon>Cytophagales</taxon>
        <taxon>Cyclobacteriaceae</taxon>
        <taxon>Algoriphagus</taxon>
    </lineage>
</organism>
<evidence type="ECO:0000313" key="2">
    <source>
        <dbReference type="Proteomes" id="UP001338309"/>
    </source>
</evidence>
<dbReference type="Proteomes" id="UP001338309">
    <property type="component" value="Unassembled WGS sequence"/>
</dbReference>
<accession>A0ABQ6PRR7</accession>
<reference evidence="1 2" key="1">
    <citation type="submission" date="2023-08" db="EMBL/GenBank/DDBJ databases">
        <title>Draft genome sequence of Algoriphagus confluentis.</title>
        <authorList>
            <person name="Takatani N."/>
            <person name="Hosokawa M."/>
            <person name="Sawabe T."/>
        </authorList>
    </citation>
    <scope>NUCLEOTIDE SEQUENCE [LARGE SCALE GENOMIC DNA]</scope>
    <source>
        <strain evidence="1 2">NBRC 111222</strain>
    </source>
</reference>
<comment type="caution">
    <text evidence="1">The sequence shown here is derived from an EMBL/GenBank/DDBJ whole genome shotgun (WGS) entry which is preliminary data.</text>
</comment>
<dbReference type="EMBL" id="BTPD01000011">
    <property type="protein sequence ID" value="GMQ30696.1"/>
    <property type="molecule type" value="Genomic_DNA"/>
</dbReference>
<gene>
    <name evidence="1" type="ORF">Aconfl_33390</name>
</gene>
<keyword evidence="2" id="KW-1185">Reference proteome</keyword>
<proteinExistence type="predicted"/>